<proteinExistence type="predicted"/>
<accession>A0A679IXK5</accession>
<organism evidence="1">
    <name type="scientific">Methylobacterium bullatum</name>
    <dbReference type="NCBI Taxonomy" id="570505"/>
    <lineage>
        <taxon>Bacteria</taxon>
        <taxon>Pseudomonadati</taxon>
        <taxon>Pseudomonadota</taxon>
        <taxon>Alphaproteobacteria</taxon>
        <taxon>Hyphomicrobiales</taxon>
        <taxon>Methylobacteriaceae</taxon>
        <taxon>Methylobacterium</taxon>
    </lineage>
</organism>
<name>A0A679IXK5_9HYPH</name>
<dbReference type="AlphaFoldDB" id="A0A679IXK5"/>
<reference evidence="1" key="1">
    <citation type="submission" date="2019-12" db="EMBL/GenBank/DDBJ databases">
        <authorList>
            <person name="Cremers G."/>
        </authorList>
    </citation>
    <scope>NUCLEOTIDE SEQUENCE</scope>
    <source>
        <strain evidence="1">Mbul1</strain>
    </source>
</reference>
<evidence type="ECO:0000313" key="1">
    <source>
        <dbReference type="EMBL" id="CAA2105578.1"/>
    </source>
</evidence>
<protein>
    <submittedName>
        <fullName evidence="1">Uncharacterized protein</fullName>
    </submittedName>
</protein>
<gene>
    <name evidence="1" type="ORF">MBUL_03264</name>
</gene>
<sequence length="73" mass="8059">MTKHVVPSKGAMTETAPFYLHVEDAWIEAAGLDTGASSGAEVEPFDQSAFKKTGQRGSFMIERARMCFQMPYL</sequence>
<dbReference type="EMBL" id="LR743504">
    <property type="protein sequence ID" value="CAA2105578.1"/>
    <property type="molecule type" value="Genomic_DNA"/>
</dbReference>